<evidence type="ECO:0000313" key="5">
    <source>
        <dbReference type="RefSeq" id="XP_013881599.1"/>
    </source>
</evidence>
<dbReference type="OrthoDB" id="163438at2759"/>
<dbReference type="PANTHER" id="PTHR24201">
    <property type="entry name" value="ANK_REP_REGION DOMAIN-CONTAINING PROTEIN"/>
    <property type="match status" value="1"/>
</dbReference>
<dbReference type="GO" id="GO:0005634">
    <property type="term" value="C:nucleus"/>
    <property type="evidence" value="ECO:0007669"/>
    <property type="project" value="TreeGrafter"/>
</dbReference>
<evidence type="ECO:0000256" key="2">
    <source>
        <dbReference type="ARBA" id="ARBA00023043"/>
    </source>
</evidence>
<dbReference type="RefSeq" id="XP_013881599.1">
    <property type="nucleotide sequence ID" value="XM_014026145.1"/>
</dbReference>
<evidence type="ECO:0000256" key="3">
    <source>
        <dbReference type="PROSITE-ProRule" id="PRU00023"/>
    </source>
</evidence>
<dbReference type="Proteomes" id="UP000192220">
    <property type="component" value="Unplaced"/>
</dbReference>
<dbReference type="STRING" id="52670.A0A2I4CNP4"/>
<reference evidence="5" key="1">
    <citation type="submission" date="2025-08" db="UniProtKB">
        <authorList>
            <consortium name="RefSeq"/>
        </authorList>
    </citation>
    <scope>IDENTIFICATION</scope>
    <source>
        <strain evidence="5">Quisiro</strain>
        <tissue evidence="5">Liver</tissue>
    </source>
</reference>
<evidence type="ECO:0000256" key="1">
    <source>
        <dbReference type="ARBA" id="ARBA00022737"/>
    </source>
</evidence>
<dbReference type="InterPro" id="IPR002110">
    <property type="entry name" value="Ankyrin_rpt"/>
</dbReference>
<dbReference type="FunCoup" id="A0A2I4CNP4">
    <property type="interactions" value="110"/>
</dbReference>
<dbReference type="PROSITE" id="PS50297">
    <property type="entry name" value="ANK_REP_REGION"/>
    <property type="match status" value="2"/>
</dbReference>
<dbReference type="AlphaFoldDB" id="A0A2I4CNP4"/>
<dbReference type="InterPro" id="IPR050776">
    <property type="entry name" value="Ank_Repeat/CDKN_Inhibitor"/>
</dbReference>
<dbReference type="CTD" id="1031"/>
<dbReference type="SUPFAM" id="SSF48403">
    <property type="entry name" value="Ankyrin repeat"/>
    <property type="match status" value="1"/>
</dbReference>
<keyword evidence="1" id="KW-0677">Repeat</keyword>
<proteinExistence type="predicted"/>
<dbReference type="Pfam" id="PF12796">
    <property type="entry name" value="Ank_2"/>
    <property type="match status" value="1"/>
</dbReference>
<feature type="repeat" description="ANK" evidence="3">
    <location>
        <begin position="69"/>
        <end position="101"/>
    </location>
</feature>
<organism evidence="4 5">
    <name type="scientific">Austrofundulus limnaeus</name>
    <name type="common">Annual killifish</name>
    <dbReference type="NCBI Taxonomy" id="52670"/>
    <lineage>
        <taxon>Eukaryota</taxon>
        <taxon>Metazoa</taxon>
        <taxon>Chordata</taxon>
        <taxon>Craniata</taxon>
        <taxon>Vertebrata</taxon>
        <taxon>Euteleostomi</taxon>
        <taxon>Actinopterygii</taxon>
        <taxon>Neopterygii</taxon>
        <taxon>Teleostei</taxon>
        <taxon>Neoteleostei</taxon>
        <taxon>Acanthomorphata</taxon>
        <taxon>Ovalentaria</taxon>
        <taxon>Atherinomorphae</taxon>
        <taxon>Cyprinodontiformes</taxon>
        <taxon>Rivulidae</taxon>
        <taxon>Austrofundulus</taxon>
    </lineage>
</organism>
<dbReference type="Gene3D" id="1.25.40.20">
    <property type="entry name" value="Ankyrin repeat-containing domain"/>
    <property type="match status" value="1"/>
</dbReference>
<protein>
    <submittedName>
        <fullName evidence="5">Cyclin-dependent kinase 4 inhibitor C</fullName>
    </submittedName>
</protein>
<dbReference type="InterPro" id="IPR036770">
    <property type="entry name" value="Ankyrin_rpt-contain_sf"/>
</dbReference>
<keyword evidence="2 3" id="KW-0040">ANK repeat</keyword>
<accession>A0A2I4CNP4</accession>
<dbReference type="SMART" id="SM00248">
    <property type="entry name" value="ANK"/>
    <property type="match status" value="4"/>
</dbReference>
<keyword evidence="4" id="KW-1185">Reference proteome</keyword>
<evidence type="ECO:0000313" key="4">
    <source>
        <dbReference type="Proteomes" id="UP000192220"/>
    </source>
</evidence>
<dbReference type="PROSITE" id="PS50088">
    <property type="entry name" value="ANK_REPEAT"/>
    <property type="match status" value="2"/>
</dbReference>
<dbReference type="PANTHER" id="PTHR24201:SF14">
    <property type="entry name" value="CYCLIN-DEPENDENT KINASE 4 INHIBITOR C-LIKE"/>
    <property type="match status" value="1"/>
</dbReference>
<gene>
    <name evidence="5" type="primary">cdkn2c</name>
</gene>
<dbReference type="InParanoid" id="A0A2I4CNP4"/>
<dbReference type="KEGG" id="alim:106530509"/>
<name>A0A2I4CNP4_AUSLI</name>
<feature type="repeat" description="ANK" evidence="3">
    <location>
        <begin position="102"/>
        <end position="122"/>
    </location>
</feature>
<sequence>MNSKVESLCNASARGDMESCLHLLHEGAAINGQNQYRRTPLQVVKLGHTRLVRTLLAAGANPNERDPLLRLTVTHDAAREGFVETVRALIEYGADVNLADDNGNLPLHLAEKEGHVEVVQLLERAARAREALTEPGSEVGHEAAEWPASKNTGTLDLCKALNKHPKMVL</sequence>